<sequence length="779" mass="86808">MRPIHINRKSRDQQRIKHKEIDSHIKTHFPNHAVVCTTCRKSYKWLKTCETHQSKTGCCKTIALDAATLSQGPVMAAGLRIHDEPSNRTGFGTIAADLHDIAPIPVDGAVEGDVAAGGANAAVAVTGSATNMPAAPATASKHKRKKGKAVQHGAASDKGSSEDVLASDTESSDQIRGLLPKIREGKTVCWVKEHRTSKCCSTYGKEMQQAVLHKQLPPTEDELKAWARSKQDRQIKRKAHLLVKLAHKHIQQDNQQAVPLSISLRLLPITQDEADMAIKFARSGANAARQQTNRKRLPPRPGDGKLSRLPPVSVKPQLRGADLVVARNYDAKNLLMPWGVRHRGHCDTIWCRDKNACINMHKCAMLYLRQPLKDDAQGMTLREDGPPYSRPQQQHSQIRDKVAEVRARLSPLIKRIKAGELETAQGVSLLEVRLHTMLGYITNLGFLSLLKLHGQSISGHPVVDRLIELRTVLERTKPLEQKLKYQIDKLIKAAVMHEDSQRMGEDMGDTTDAALSVKNPLQFKPNPAALAGDAGDAGSDNGKCISAVAAACQLFWLTFGNAFHEDGAGKAKEDEPSGVYRPPRVAPMMYDDSSNARRGRLSQQLKERATKSRMLGDLQAEFDDRPEEMDAEGTGYGARGRARTKEDERMLERQEFEEANFIRLSLSKKDKKMQRDLQTRGHLMRFQNEFRDLDADFRDLADVHHAVEQEDDAKYGKGLAGKRNKRAEKFAEASASKRARFESTEDMIKTAARTKRSQMGKDAFRTQKRIVKRFGGPKK</sequence>
<feature type="compositionally biased region" description="Acidic residues" evidence="1">
    <location>
        <begin position="620"/>
        <end position="631"/>
    </location>
</feature>
<dbReference type="PANTHER" id="PTHR13237">
    <property type="entry name" value="SOMETHING ABOUT SILENCING PROTEIN 10-RELATED"/>
    <property type="match status" value="1"/>
</dbReference>
<evidence type="ECO:0000256" key="1">
    <source>
        <dbReference type="SAM" id="MobiDB-lite"/>
    </source>
</evidence>
<dbReference type="InterPro" id="IPR007146">
    <property type="entry name" value="Sas10/Utp3/C1D"/>
</dbReference>
<evidence type="ECO:0000313" key="2">
    <source>
        <dbReference type="EMBL" id="KAL2913635.1"/>
    </source>
</evidence>
<name>A0ABR4N291_9FUNG</name>
<dbReference type="EMBL" id="JADGIZ020000043">
    <property type="protein sequence ID" value="KAL2913635.1"/>
    <property type="molecule type" value="Genomic_DNA"/>
</dbReference>
<feature type="region of interest" description="Disordered" evidence="1">
    <location>
        <begin position="567"/>
        <end position="647"/>
    </location>
</feature>
<dbReference type="PANTHER" id="PTHR13237:SF9">
    <property type="entry name" value="NEUROGUIDIN"/>
    <property type="match status" value="1"/>
</dbReference>
<reference evidence="2 3" key="1">
    <citation type="submission" date="2023-09" db="EMBL/GenBank/DDBJ databases">
        <title>Pangenome analysis of Batrachochytrium dendrobatidis and related Chytrids.</title>
        <authorList>
            <person name="Yacoub M.N."/>
            <person name="Stajich J.E."/>
            <person name="James T.Y."/>
        </authorList>
    </citation>
    <scope>NUCLEOTIDE SEQUENCE [LARGE SCALE GENOMIC DNA]</scope>
    <source>
        <strain evidence="2 3">JEL0888</strain>
    </source>
</reference>
<accession>A0ABR4N291</accession>
<protein>
    <submittedName>
        <fullName evidence="2">Uncharacterized protein</fullName>
    </submittedName>
</protein>
<gene>
    <name evidence="2" type="ORF">HK105_206795</name>
</gene>
<keyword evidence="3" id="KW-1185">Reference proteome</keyword>
<dbReference type="Proteomes" id="UP001527925">
    <property type="component" value="Unassembled WGS sequence"/>
</dbReference>
<evidence type="ECO:0000313" key="3">
    <source>
        <dbReference type="Proteomes" id="UP001527925"/>
    </source>
</evidence>
<dbReference type="Pfam" id="PF04000">
    <property type="entry name" value="Sas10_Utp3"/>
    <property type="match status" value="1"/>
</dbReference>
<feature type="region of interest" description="Disordered" evidence="1">
    <location>
        <begin position="132"/>
        <end position="172"/>
    </location>
</feature>
<organism evidence="2 3">
    <name type="scientific">Polyrhizophydium stewartii</name>
    <dbReference type="NCBI Taxonomy" id="2732419"/>
    <lineage>
        <taxon>Eukaryota</taxon>
        <taxon>Fungi</taxon>
        <taxon>Fungi incertae sedis</taxon>
        <taxon>Chytridiomycota</taxon>
        <taxon>Chytridiomycota incertae sedis</taxon>
        <taxon>Chytridiomycetes</taxon>
        <taxon>Rhizophydiales</taxon>
        <taxon>Rhizophydiales incertae sedis</taxon>
        <taxon>Polyrhizophydium</taxon>
    </lineage>
</organism>
<feature type="region of interest" description="Disordered" evidence="1">
    <location>
        <begin position="284"/>
        <end position="312"/>
    </location>
</feature>
<proteinExistence type="predicted"/>
<comment type="caution">
    <text evidence="2">The sequence shown here is derived from an EMBL/GenBank/DDBJ whole genome shotgun (WGS) entry which is preliminary data.</text>
</comment>
<feature type="compositionally biased region" description="Basic residues" evidence="1">
    <location>
        <begin position="140"/>
        <end position="149"/>
    </location>
</feature>